<gene>
    <name evidence="1" type="primary">311</name>
    <name evidence="1" type="ORF">G_311</name>
</gene>
<reference evidence="1 2" key="1">
    <citation type="submission" date="2011-09" db="EMBL/GenBank/DDBJ databases">
        <authorList>
            <person name="Pope W.H."/>
            <person name="Pedulla M.L."/>
            <person name="Ford M.E."/>
            <person name="Peebles C.L."/>
            <person name="Hatfull G.H."/>
            <person name="Hendrix R.W."/>
        </authorList>
    </citation>
    <scope>NUCLEOTIDE SEQUENCE [LARGE SCALE GENOMIC DNA]</scope>
    <source>
        <strain evidence="1">G</strain>
    </source>
</reference>
<dbReference type="GeneID" id="18563526"/>
<accession>G3MA52</accession>
<dbReference type="Proteomes" id="UP000009273">
    <property type="component" value="Segment"/>
</dbReference>
<protein>
    <submittedName>
        <fullName evidence="1">Gp311</fullName>
    </submittedName>
</protein>
<dbReference type="RefSeq" id="YP_009015614.1">
    <property type="nucleotide sequence ID" value="NC_023719.1"/>
</dbReference>
<dbReference type="InterPro" id="IPR011009">
    <property type="entry name" value="Kinase-like_dom_sf"/>
</dbReference>
<proteinExistence type="predicted"/>
<evidence type="ECO:0000313" key="2">
    <source>
        <dbReference type="Proteomes" id="UP000009273"/>
    </source>
</evidence>
<dbReference type="EMBL" id="JN638751">
    <property type="protein sequence ID" value="AEO93570.1"/>
    <property type="molecule type" value="Genomic_DNA"/>
</dbReference>
<name>G3MA52_9CAUD</name>
<keyword evidence="2" id="KW-1185">Reference proteome</keyword>
<evidence type="ECO:0000313" key="1">
    <source>
        <dbReference type="EMBL" id="AEO93570.1"/>
    </source>
</evidence>
<organism evidence="1 2">
    <name type="scientific">Bacillus phage G</name>
    <dbReference type="NCBI Taxonomy" id="2884420"/>
    <lineage>
        <taxon>Viruses</taxon>
        <taxon>Duplodnaviria</taxon>
        <taxon>Heunggongvirae</taxon>
        <taxon>Uroviricota</taxon>
        <taxon>Caudoviricetes</taxon>
        <taxon>Donellivirus</taxon>
        <taxon>Donellivirus gee</taxon>
    </lineage>
</organism>
<dbReference type="KEGG" id="vg:18563526"/>
<dbReference type="SUPFAM" id="SSF56112">
    <property type="entry name" value="Protein kinase-like (PK-like)"/>
    <property type="match status" value="1"/>
</dbReference>
<sequence length="353" mass="41639">METPETEANENYIQEFKGGSMAKTFLIKKDNNLLVRKEVKDTSKLGLDKLEKQADWILDLEPEVATIFPVIEMKSFQNDFGYYDMSYHNMPSFRDYLINTDSINNDIVEIVKEIVSFGAMISSKEETESTKDKSTYIKKLHFDKMLKRCCIVTQKNEIFNEFFNTPSININGSLYDNFNIIREKILNDSEFMELLSPKKWYRSHGDFTFQNILTDGKQFKIIDPRGEGEDSIYYDLSKLFQSCKGKYDLFIDGNYSVNYSLNDNSIDYKIIEHEELFNDIFEVIKTEIPKVFNLEKEWEIITLFYEASHFVSMVPFRYEENLPFTLACYAIGIQKLNEVFEKWNKVKQHKEEL</sequence>